<dbReference type="Proteomes" id="UP000664940">
    <property type="component" value="Unassembled WGS sequence"/>
</dbReference>
<protein>
    <submittedName>
        <fullName evidence="1">Uncharacterized protein</fullName>
    </submittedName>
</protein>
<proteinExistence type="predicted"/>
<comment type="caution">
    <text evidence="1">The sequence shown here is derived from an EMBL/GenBank/DDBJ whole genome shotgun (WGS) entry which is preliminary data.</text>
</comment>
<accession>A0A834A6P0</accession>
<organism evidence="1 2">
    <name type="scientific">Phyllostomus discolor</name>
    <name type="common">pale spear-nosed bat</name>
    <dbReference type="NCBI Taxonomy" id="89673"/>
    <lineage>
        <taxon>Eukaryota</taxon>
        <taxon>Metazoa</taxon>
        <taxon>Chordata</taxon>
        <taxon>Craniata</taxon>
        <taxon>Vertebrata</taxon>
        <taxon>Euteleostomi</taxon>
        <taxon>Mammalia</taxon>
        <taxon>Eutheria</taxon>
        <taxon>Laurasiatheria</taxon>
        <taxon>Chiroptera</taxon>
        <taxon>Yangochiroptera</taxon>
        <taxon>Phyllostomidae</taxon>
        <taxon>Phyllostominae</taxon>
        <taxon>Phyllostomus</taxon>
    </lineage>
</organism>
<dbReference type="AlphaFoldDB" id="A0A834A6P0"/>
<sequence>MRVGHEFGGHTNAPSTTPVWGQWHSHSADPHLAAGKRFWRELPRFVHCCKKQARKPQPGVCVLSASASPHTRVTSSVPNDHGRCPLQSLLRCLWHLPPLPHHAAGCPRLPASLQWSALARQIQPTGLGMQGPSQLTFASPAAQHPLPKCPAFESRSQLFQTTPGPHRLRSSAHGLSSLQCPTLLGGGGRRASGPRERRQWNLRAGNQLPGAPWSRHVNFPWAPLPKSKTSPSSHPVYDGPNPTCRVNSLRAWS</sequence>
<evidence type="ECO:0000313" key="1">
    <source>
        <dbReference type="EMBL" id="KAF6109512.1"/>
    </source>
</evidence>
<name>A0A834A6P0_9CHIR</name>
<evidence type="ECO:0000313" key="2">
    <source>
        <dbReference type="Proteomes" id="UP000664940"/>
    </source>
</evidence>
<reference evidence="1 2" key="1">
    <citation type="journal article" date="2020" name="Nature">
        <title>Six reference-quality genomes reveal evolution of bat adaptations.</title>
        <authorList>
            <person name="Jebb D."/>
            <person name="Huang Z."/>
            <person name="Pippel M."/>
            <person name="Hughes G.M."/>
            <person name="Lavrichenko K."/>
            <person name="Devanna P."/>
            <person name="Winkler S."/>
            <person name="Jermiin L.S."/>
            <person name="Skirmuntt E.C."/>
            <person name="Katzourakis A."/>
            <person name="Burkitt-Gray L."/>
            <person name="Ray D.A."/>
            <person name="Sullivan K.A.M."/>
            <person name="Roscito J.G."/>
            <person name="Kirilenko B.M."/>
            <person name="Davalos L.M."/>
            <person name="Corthals A.P."/>
            <person name="Power M.L."/>
            <person name="Jones G."/>
            <person name="Ransome R.D."/>
            <person name="Dechmann D.K.N."/>
            <person name="Locatelli A.G."/>
            <person name="Puechmaille S.J."/>
            <person name="Fedrigo O."/>
            <person name="Jarvis E.D."/>
            <person name="Hiller M."/>
            <person name="Vernes S.C."/>
            <person name="Myers E.W."/>
            <person name="Teeling E.C."/>
        </authorList>
    </citation>
    <scope>NUCLEOTIDE SEQUENCE [LARGE SCALE GENOMIC DNA]</scope>
    <source>
        <strain evidence="1">Bat1K_MPI-CBG_1</strain>
    </source>
</reference>
<gene>
    <name evidence="1" type="ORF">HJG60_010785</name>
</gene>
<dbReference type="EMBL" id="JABVXQ010000005">
    <property type="protein sequence ID" value="KAF6109512.1"/>
    <property type="molecule type" value="Genomic_DNA"/>
</dbReference>